<gene>
    <name evidence="2" type="ORF">Hsar01_02719</name>
</gene>
<name>A0ABP9US19_9BACT</name>
<dbReference type="Pfam" id="PF09537">
    <property type="entry name" value="DUF2383"/>
    <property type="match status" value="1"/>
</dbReference>
<organism evidence="2 3">
    <name type="scientific">Haloferula sargassicola</name>
    <dbReference type="NCBI Taxonomy" id="490096"/>
    <lineage>
        <taxon>Bacteria</taxon>
        <taxon>Pseudomonadati</taxon>
        <taxon>Verrucomicrobiota</taxon>
        <taxon>Verrucomicrobiia</taxon>
        <taxon>Verrucomicrobiales</taxon>
        <taxon>Verrucomicrobiaceae</taxon>
        <taxon>Haloferula</taxon>
    </lineage>
</organism>
<comment type="caution">
    <text evidence="2">The sequence shown here is derived from an EMBL/GenBank/DDBJ whole genome shotgun (WGS) entry which is preliminary data.</text>
</comment>
<protein>
    <recommendedName>
        <fullName evidence="1">DUF2383 domain-containing protein</fullName>
    </recommendedName>
</protein>
<sequence>MSATIHQECIDVCNRLLRGEISAVETYGQAIDKFSKESEASVLRRIQDEHRASVAKLKANIISMGGLPDTESGGWGKFAHGVEATAKLFGEKSAVSALKQGEEFGIGLYESALEDDDVLPDCKSLISSQLMPPLRTHLSSLAAIGG</sequence>
<dbReference type="RefSeq" id="WP_353567598.1">
    <property type="nucleotide sequence ID" value="NZ_BAABRI010000015.1"/>
</dbReference>
<reference evidence="2 3" key="1">
    <citation type="submission" date="2024-02" db="EMBL/GenBank/DDBJ databases">
        <title>Haloferula sargassicola NBRC 104335.</title>
        <authorList>
            <person name="Ichikawa N."/>
            <person name="Katano-Makiyama Y."/>
            <person name="Hidaka K."/>
        </authorList>
    </citation>
    <scope>NUCLEOTIDE SEQUENCE [LARGE SCALE GENOMIC DNA]</scope>
    <source>
        <strain evidence="2 3">NBRC 104335</strain>
    </source>
</reference>
<evidence type="ECO:0000313" key="2">
    <source>
        <dbReference type="EMBL" id="GAA5483486.1"/>
    </source>
</evidence>
<dbReference type="InterPro" id="IPR009078">
    <property type="entry name" value="Ferritin-like_SF"/>
</dbReference>
<dbReference type="InterPro" id="IPR012347">
    <property type="entry name" value="Ferritin-like"/>
</dbReference>
<proteinExistence type="predicted"/>
<dbReference type="InterPro" id="IPR019052">
    <property type="entry name" value="DUF2383"/>
</dbReference>
<feature type="domain" description="DUF2383" evidence="1">
    <location>
        <begin position="10"/>
        <end position="114"/>
    </location>
</feature>
<dbReference type="Gene3D" id="1.20.1260.10">
    <property type="match status" value="1"/>
</dbReference>
<accession>A0ABP9US19</accession>
<dbReference type="Proteomes" id="UP001476282">
    <property type="component" value="Unassembled WGS sequence"/>
</dbReference>
<evidence type="ECO:0000259" key="1">
    <source>
        <dbReference type="Pfam" id="PF09537"/>
    </source>
</evidence>
<dbReference type="SUPFAM" id="SSF47240">
    <property type="entry name" value="Ferritin-like"/>
    <property type="match status" value="1"/>
</dbReference>
<dbReference type="EMBL" id="BAABRI010000015">
    <property type="protein sequence ID" value="GAA5483486.1"/>
    <property type="molecule type" value="Genomic_DNA"/>
</dbReference>
<keyword evidence="3" id="KW-1185">Reference proteome</keyword>
<dbReference type="CDD" id="cd00657">
    <property type="entry name" value="Ferritin_like"/>
    <property type="match status" value="1"/>
</dbReference>
<evidence type="ECO:0000313" key="3">
    <source>
        <dbReference type="Proteomes" id="UP001476282"/>
    </source>
</evidence>